<evidence type="ECO:0000256" key="10">
    <source>
        <dbReference type="ARBA" id="ARBA00022840"/>
    </source>
</evidence>
<dbReference type="AlphaFoldDB" id="B9K9Q6"/>
<evidence type="ECO:0000256" key="15">
    <source>
        <dbReference type="SAM" id="Coils"/>
    </source>
</evidence>
<proteinExistence type="inferred from homology"/>
<evidence type="ECO:0000256" key="11">
    <source>
        <dbReference type="ARBA" id="ARBA00022967"/>
    </source>
</evidence>
<dbReference type="InterPro" id="IPR017871">
    <property type="entry name" value="ABC_transporter-like_CS"/>
</dbReference>
<dbReference type="GO" id="GO:0005737">
    <property type="term" value="C:cytoplasm"/>
    <property type="evidence" value="ECO:0007669"/>
    <property type="project" value="UniProtKB-SubCell"/>
</dbReference>
<dbReference type="KEGG" id="tna:CTN_1513"/>
<dbReference type="RefSeq" id="WP_015919978.1">
    <property type="nucleotide sequence ID" value="NC_011978.1"/>
</dbReference>
<dbReference type="InterPro" id="IPR003593">
    <property type="entry name" value="AAA+_ATPase"/>
</dbReference>
<dbReference type="PROSITE" id="PS00211">
    <property type="entry name" value="ABC_TRANSPORTER_1"/>
    <property type="match status" value="1"/>
</dbReference>
<evidence type="ECO:0000256" key="12">
    <source>
        <dbReference type="ARBA" id="ARBA00023136"/>
    </source>
</evidence>
<dbReference type="InterPro" id="IPR030921">
    <property type="entry name" value="LPS_export_LptB"/>
</dbReference>
<accession>B9K9Q6</accession>
<evidence type="ECO:0000256" key="2">
    <source>
        <dbReference type="ARBA" id="ARBA00004515"/>
    </source>
</evidence>
<dbReference type="NCBIfam" id="TIGR04406">
    <property type="entry name" value="LPS_export_lptB"/>
    <property type="match status" value="1"/>
</dbReference>
<dbReference type="InterPro" id="IPR003439">
    <property type="entry name" value="ABC_transporter-like_ATP-bd"/>
</dbReference>
<comment type="similarity">
    <text evidence="3">Belongs to the ABC transporter superfamily. Outer membrane lipopolysaccharide export (TC 1.B.42) family.</text>
</comment>
<evidence type="ECO:0000256" key="7">
    <source>
        <dbReference type="ARBA" id="ARBA00022490"/>
    </source>
</evidence>
<dbReference type="GO" id="GO:0016887">
    <property type="term" value="F:ATP hydrolysis activity"/>
    <property type="evidence" value="ECO:0007669"/>
    <property type="project" value="InterPro"/>
</dbReference>
<reference evidence="17 18" key="1">
    <citation type="journal article" date="2009" name="Biosci. Biotechnol. Biochem.">
        <title>WeGAS: a web-based microbial genome annotation system.</title>
        <authorList>
            <person name="Lee D."/>
            <person name="Seo H."/>
            <person name="Park C."/>
            <person name="Park K."/>
        </authorList>
    </citation>
    <scope>NUCLEOTIDE SEQUENCE [LARGE SCALE GENOMIC DNA]</scope>
    <source>
        <strain evidence="18">ATCC 49049 / DSM 4359 / NBRC 107923 / NS-E</strain>
    </source>
</reference>
<keyword evidence="5" id="KW-0813">Transport</keyword>
<evidence type="ECO:0000256" key="8">
    <source>
        <dbReference type="ARBA" id="ARBA00022519"/>
    </source>
</evidence>
<dbReference type="InterPro" id="IPR027417">
    <property type="entry name" value="P-loop_NTPase"/>
</dbReference>
<keyword evidence="7" id="KW-0963">Cytoplasm</keyword>
<dbReference type="STRING" id="309803.CTN_1513"/>
<dbReference type="Gene3D" id="3.40.50.300">
    <property type="entry name" value="P-loop containing nucleotide triphosphate hydrolases"/>
    <property type="match status" value="1"/>
</dbReference>
<evidence type="ECO:0000256" key="1">
    <source>
        <dbReference type="ARBA" id="ARBA00004496"/>
    </source>
</evidence>
<dbReference type="SUPFAM" id="SSF52540">
    <property type="entry name" value="P-loop containing nucleoside triphosphate hydrolases"/>
    <property type="match status" value="1"/>
</dbReference>
<comment type="function">
    <text evidence="13">Part of the ABC transporter complex LptBFG involved in the translocation of lipopolysaccharide (LPS) from the inner membrane to the outer membrane. Probably responsible for energy coupling to the transport system.</text>
</comment>
<dbReference type="HOGENOM" id="CLU_000604_1_2_0"/>
<dbReference type="InterPro" id="IPR051120">
    <property type="entry name" value="ABC_AA/LPS_Transport"/>
</dbReference>
<evidence type="ECO:0000256" key="5">
    <source>
        <dbReference type="ARBA" id="ARBA00022448"/>
    </source>
</evidence>
<dbReference type="GO" id="GO:0055085">
    <property type="term" value="P:transmembrane transport"/>
    <property type="evidence" value="ECO:0007669"/>
    <property type="project" value="InterPro"/>
</dbReference>
<gene>
    <name evidence="17" type="ordered locus">CTN_1513</name>
</gene>
<keyword evidence="15" id="KW-0175">Coiled coil</keyword>
<dbReference type="SMART" id="SM00382">
    <property type="entry name" value="AAA"/>
    <property type="match status" value="1"/>
</dbReference>
<dbReference type="PROSITE" id="PS50893">
    <property type="entry name" value="ABC_TRANSPORTER_2"/>
    <property type="match status" value="1"/>
</dbReference>
<evidence type="ECO:0000256" key="6">
    <source>
        <dbReference type="ARBA" id="ARBA00022475"/>
    </source>
</evidence>
<keyword evidence="11" id="KW-1278">Translocase</keyword>
<evidence type="ECO:0000313" key="18">
    <source>
        <dbReference type="Proteomes" id="UP000000445"/>
    </source>
</evidence>
<evidence type="ECO:0000256" key="13">
    <source>
        <dbReference type="ARBA" id="ARBA00024818"/>
    </source>
</evidence>
<dbReference type="Pfam" id="PF00005">
    <property type="entry name" value="ABC_tran"/>
    <property type="match status" value="1"/>
</dbReference>
<dbReference type="GO" id="GO:0043190">
    <property type="term" value="C:ATP-binding cassette (ABC) transporter complex"/>
    <property type="evidence" value="ECO:0007669"/>
    <property type="project" value="InterPro"/>
</dbReference>
<evidence type="ECO:0000256" key="3">
    <source>
        <dbReference type="ARBA" id="ARBA00010865"/>
    </source>
</evidence>
<dbReference type="PANTHER" id="PTHR45772">
    <property type="entry name" value="CONSERVED COMPONENT OF ABC TRANSPORTER FOR NATURAL AMINO ACIDS-RELATED"/>
    <property type="match status" value="1"/>
</dbReference>
<sequence length="235" mass="26847">MILRCVDLTKRFGKRVVVDRVNLEFNQGEVTGLLGPNGAGKTTIFNMILGVVVPSSGKIFFENTDITRFPVYKRARLGITYLQQETSVFGGLTVRENLELVLRFFEKDREKREEKIEQLLHEFHLKPLENQPASFLSGGEKRKLELARMMCLNPSFVLLDEPFSGIDPKTVKEIQKMVLELKQRNFGVVVTDHNVDELAEIADRIYVIYKGKILAEGRPEEVLEDETVKEVYLGS</sequence>
<name>B9K9Q6_THENN</name>
<dbReference type="EMBL" id="CP000916">
    <property type="protein sequence ID" value="ACM23689.1"/>
    <property type="molecule type" value="Genomic_DNA"/>
</dbReference>
<dbReference type="CDD" id="cd03218">
    <property type="entry name" value="ABC_YhbG"/>
    <property type="match status" value="1"/>
</dbReference>
<evidence type="ECO:0000256" key="4">
    <source>
        <dbReference type="ARBA" id="ARBA00017803"/>
    </source>
</evidence>
<keyword evidence="6" id="KW-1003">Cell membrane</keyword>
<feature type="coiled-coil region" evidence="15">
    <location>
        <begin position="95"/>
        <end position="122"/>
    </location>
</feature>
<dbReference type="InterPro" id="IPR032823">
    <property type="entry name" value="BCA_ABC_TP_C"/>
</dbReference>
<dbReference type="GO" id="GO:0005524">
    <property type="term" value="F:ATP binding"/>
    <property type="evidence" value="ECO:0007669"/>
    <property type="project" value="UniProtKB-KW"/>
</dbReference>
<keyword evidence="10" id="KW-0067">ATP-binding</keyword>
<evidence type="ECO:0000256" key="14">
    <source>
        <dbReference type="ARBA" id="ARBA00026081"/>
    </source>
</evidence>
<comment type="subcellular location">
    <subcellularLocation>
        <location evidence="2">Cell inner membrane</location>
        <topology evidence="2">Peripheral membrane protein</topology>
        <orientation evidence="2">Cytoplasmic side</orientation>
    </subcellularLocation>
    <subcellularLocation>
        <location evidence="1">Cytoplasm</location>
    </subcellularLocation>
</comment>
<organism evidence="17 18">
    <name type="scientific">Thermotoga neapolitana (strain ATCC 49049 / DSM 4359 / NBRC 107923 / NS-E)</name>
    <dbReference type="NCBI Taxonomy" id="309803"/>
    <lineage>
        <taxon>Bacteria</taxon>
        <taxon>Thermotogati</taxon>
        <taxon>Thermotogota</taxon>
        <taxon>Thermotogae</taxon>
        <taxon>Thermotogales</taxon>
        <taxon>Thermotogaceae</taxon>
        <taxon>Thermotoga</taxon>
    </lineage>
</organism>
<evidence type="ECO:0000313" key="17">
    <source>
        <dbReference type="EMBL" id="ACM23689.1"/>
    </source>
</evidence>
<evidence type="ECO:0000256" key="9">
    <source>
        <dbReference type="ARBA" id="ARBA00022741"/>
    </source>
</evidence>
<dbReference type="eggNOG" id="COG1137">
    <property type="taxonomic scope" value="Bacteria"/>
</dbReference>
<dbReference type="PANTHER" id="PTHR45772:SF10">
    <property type="entry name" value="LIPOPOLYSACCHARIDE EXPORT SYSTEM ATP-BINDING PROTEIN LPTB"/>
    <property type="match status" value="1"/>
</dbReference>
<comment type="subunit">
    <text evidence="14">Component of the lipopolysaccharide transport and assembly complex. The LptBFG transporter is composed of two ATP-binding proteins (LptB) and two transmembrane proteins (LptF and LptG).</text>
</comment>
<keyword evidence="12" id="KW-0472">Membrane</keyword>
<dbReference type="Pfam" id="PF12399">
    <property type="entry name" value="BCA_ABC_TP_C"/>
    <property type="match status" value="1"/>
</dbReference>
<evidence type="ECO:0000259" key="16">
    <source>
        <dbReference type="PROSITE" id="PS50893"/>
    </source>
</evidence>
<keyword evidence="9" id="KW-0547">Nucleotide-binding</keyword>
<keyword evidence="8" id="KW-0997">Cell inner membrane</keyword>
<protein>
    <recommendedName>
        <fullName evidence="4">Lipopolysaccharide export system ATP-binding protein LptB</fullName>
    </recommendedName>
</protein>
<dbReference type="Proteomes" id="UP000000445">
    <property type="component" value="Chromosome"/>
</dbReference>
<feature type="domain" description="ABC transporter" evidence="16">
    <location>
        <begin position="3"/>
        <end position="235"/>
    </location>
</feature>
<keyword evidence="18" id="KW-1185">Reference proteome</keyword>